<dbReference type="InterPro" id="IPR014544">
    <property type="entry name" value="UCP028408"/>
</dbReference>
<dbReference type="PIRSF" id="PIRSF028408">
    <property type="entry name" value="UCP028408"/>
    <property type="match status" value="1"/>
</dbReference>
<accession>A0ABZ1LJP5</accession>
<dbReference type="RefSeq" id="WP_406336301.1">
    <property type="nucleotide sequence ID" value="NZ_CP108188.1"/>
</dbReference>
<protein>
    <submittedName>
        <fullName evidence="3">DUF2220 family protein</fullName>
    </submittedName>
</protein>
<proteinExistence type="predicted"/>
<dbReference type="Pfam" id="PF11795">
    <property type="entry name" value="DUF3322"/>
    <property type="match status" value="1"/>
</dbReference>
<reference evidence="3 4" key="1">
    <citation type="submission" date="2022-10" db="EMBL/GenBank/DDBJ databases">
        <title>The complete genomes of actinobacterial strains from the NBC collection.</title>
        <authorList>
            <person name="Joergensen T.S."/>
            <person name="Alvarez Arevalo M."/>
            <person name="Sterndorff E.B."/>
            <person name="Faurdal D."/>
            <person name="Vuksanovic O."/>
            <person name="Mourched A.-S."/>
            <person name="Charusanti P."/>
            <person name="Shaw S."/>
            <person name="Blin K."/>
            <person name="Weber T."/>
        </authorList>
    </citation>
    <scope>NUCLEOTIDE SEQUENCE [LARGE SCALE GENOMIC DNA]</scope>
    <source>
        <strain evidence="3 4">NBC_00123</strain>
    </source>
</reference>
<dbReference type="Proteomes" id="UP001622594">
    <property type="component" value="Chromosome"/>
</dbReference>
<dbReference type="Pfam" id="PF09983">
    <property type="entry name" value="JetD_C"/>
    <property type="match status" value="1"/>
</dbReference>
<dbReference type="InterPro" id="IPR024534">
    <property type="entry name" value="JetD_C"/>
</dbReference>
<evidence type="ECO:0000313" key="4">
    <source>
        <dbReference type="Proteomes" id="UP001622594"/>
    </source>
</evidence>
<sequence>MTTGAAWTRPGQVVEALHRKWASGQYLASAAQGHDFESIGVPLKGPAAADVLRHYEHVLAWAQSWAPDRHPQLRIQTKTVGGRGGIPANPVPERVWVDTREHLWSLLGVDAEVELFHALHEQTVQRDPVLAQWMRNQPMKVLRNAGHWPLLVEVACWVREHATTALYLRQIDVPGVDTKFIESNKGILSELLDHSLPHDRIQTGAPRSDFAARYGFRSKPVYIRLRHLGSPSGPFSEFTVRATELTSKPTGIRTVFVLENEVTYLSLPPVPDAIAILGSGYAATQLRHLPWLDSVDLHYWGDIDTHGFAILSQVRASFPHTQSLLMDTATLLAHQEHWGEERSQTLESPRHLSDAEAQLEQSLRDGTYRPHLRLEQERILIRTVVRALDAVRNDDA</sequence>
<dbReference type="EMBL" id="CP108188">
    <property type="protein sequence ID" value="WTR73578.1"/>
    <property type="molecule type" value="Genomic_DNA"/>
</dbReference>
<dbReference type="InterPro" id="IPR024537">
    <property type="entry name" value="DUF3322"/>
</dbReference>
<name>A0ABZ1LJP5_9ACTN</name>
<gene>
    <name evidence="3" type="ORF">OG814_31955</name>
</gene>
<evidence type="ECO:0000259" key="2">
    <source>
        <dbReference type="Pfam" id="PF11795"/>
    </source>
</evidence>
<organism evidence="3 4">
    <name type="scientific">Streptomyces zaomyceticus</name>
    <dbReference type="NCBI Taxonomy" id="68286"/>
    <lineage>
        <taxon>Bacteria</taxon>
        <taxon>Bacillati</taxon>
        <taxon>Actinomycetota</taxon>
        <taxon>Actinomycetes</taxon>
        <taxon>Kitasatosporales</taxon>
        <taxon>Streptomycetaceae</taxon>
        <taxon>Streptomyces</taxon>
    </lineage>
</organism>
<evidence type="ECO:0000259" key="1">
    <source>
        <dbReference type="Pfam" id="PF09983"/>
    </source>
</evidence>
<keyword evidence="4" id="KW-1185">Reference proteome</keyword>
<feature type="domain" description="DUF3322" evidence="2">
    <location>
        <begin position="10"/>
        <end position="193"/>
    </location>
</feature>
<feature type="domain" description="Wadjet protein JetD C-terminal" evidence="1">
    <location>
        <begin position="215"/>
        <end position="388"/>
    </location>
</feature>
<evidence type="ECO:0000313" key="3">
    <source>
        <dbReference type="EMBL" id="WTR73578.1"/>
    </source>
</evidence>